<sequence>MKPLQCIILVKRYSNVQSVAGKIELIEKTGGSLNDVRFIRHPIPLNPASALLARTRNQRKYSSIVLFDIVFVLKTVHIFPRSTPPVDAVTGQPVTL</sequence>
<protein>
    <submittedName>
        <fullName evidence="1">Uncharacterized protein</fullName>
    </submittedName>
</protein>
<accession>A0AAE1FIW1</accession>
<reference evidence="1" key="1">
    <citation type="submission" date="2023-10" db="EMBL/GenBank/DDBJ databases">
        <title>Genome assemblies of two species of porcelain crab, Petrolisthes cinctipes and Petrolisthes manimaculis (Anomura: Porcellanidae).</title>
        <authorList>
            <person name="Angst P."/>
        </authorList>
    </citation>
    <scope>NUCLEOTIDE SEQUENCE</scope>
    <source>
        <strain evidence="1">PB745_01</strain>
        <tissue evidence="1">Gill</tissue>
    </source>
</reference>
<comment type="caution">
    <text evidence="1">The sequence shown here is derived from an EMBL/GenBank/DDBJ whole genome shotgun (WGS) entry which is preliminary data.</text>
</comment>
<dbReference type="AlphaFoldDB" id="A0AAE1FIW1"/>
<gene>
    <name evidence="1" type="ORF">Pcinc_021944</name>
</gene>
<evidence type="ECO:0000313" key="2">
    <source>
        <dbReference type="Proteomes" id="UP001286313"/>
    </source>
</evidence>
<organism evidence="1 2">
    <name type="scientific">Petrolisthes cinctipes</name>
    <name type="common">Flat porcelain crab</name>
    <dbReference type="NCBI Taxonomy" id="88211"/>
    <lineage>
        <taxon>Eukaryota</taxon>
        <taxon>Metazoa</taxon>
        <taxon>Ecdysozoa</taxon>
        <taxon>Arthropoda</taxon>
        <taxon>Crustacea</taxon>
        <taxon>Multicrustacea</taxon>
        <taxon>Malacostraca</taxon>
        <taxon>Eumalacostraca</taxon>
        <taxon>Eucarida</taxon>
        <taxon>Decapoda</taxon>
        <taxon>Pleocyemata</taxon>
        <taxon>Anomura</taxon>
        <taxon>Galatheoidea</taxon>
        <taxon>Porcellanidae</taxon>
        <taxon>Petrolisthes</taxon>
    </lineage>
</organism>
<evidence type="ECO:0000313" key="1">
    <source>
        <dbReference type="EMBL" id="KAK3873018.1"/>
    </source>
</evidence>
<dbReference type="EMBL" id="JAWQEG010002274">
    <property type="protein sequence ID" value="KAK3873018.1"/>
    <property type="molecule type" value="Genomic_DNA"/>
</dbReference>
<dbReference type="Proteomes" id="UP001286313">
    <property type="component" value="Unassembled WGS sequence"/>
</dbReference>
<proteinExistence type="predicted"/>
<keyword evidence="2" id="KW-1185">Reference proteome</keyword>
<name>A0AAE1FIW1_PETCI</name>